<feature type="non-terminal residue" evidence="1">
    <location>
        <position position="41"/>
    </location>
</feature>
<accession>X1JEP4</accession>
<organism evidence="1">
    <name type="scientific">marine sediment metagenome</name>
    <dbReference type="NCBI Taxonomy" id="412755"/>
    <lineage>
        <taxon>unclassified sequences</taxon>
        <taxon>metagenomes</taxon>
        <taxon>ecological metagenomes</taxon>
    </lineage>
</organism>
<gene>
    <name evidence="1" type="ORF">S03H2_43174</name>
</gene>
<dbReference type="AlphaFoldDB" id="X1JEP4"/>
<proteinExistence type="predicted"/>
<sequence>MSFGITALRLRYLKTIEEICRTDPMGLTIPIDVEARMGLNP</sequence>
<name>X1JEP4_9ZZZZ</name>
<protein>
    <submittedName>
        <fullName evidence="1">Uncharacterized protein</fullName>
    </submittedName>
</protein>
<evidence type="ECO:0000313" key="1">
    <source>
        <dbReference type="EMBL" id="GAH68243.1"/>
    </source>
</evidence>
<reference evidence="1" key="1">
    <citation type="journal article" date="2014" name="Front. Microbiol.">
        <title>High frequency of phylogenetically diverse reductive dehalogenase-homologous genes in deep subseafloor sedimentary metagenomes.</title>
        <authorList>
            <person name="Kawai M."/>
            <person name="Futagami T."/>
            <person name="Toyoda A."/>
            <person name="Takaki Y."/>
            <person name="Nishi S."/>
            <person name="Hori S."/>
            <person name="Arai W."/>
            <person name="Tsubouchi T."/>
            <person name="Morono Y."/>
            <person name="Uchiyama I."/>
            <person name="Ito T."/>
            <person name="Fujiyama A."/>
            <person name="Inagaki F."/>
            <person name="Takami H."/>
        </authorList>
    </citation>
    <scope>NUCLEOTIDE SEQUENCE</scope>
    <source>
        <strain evidence="1">Expedition CK06-06</strain>
    </source>
</reference>
<dbReference type="EMBL" id="BARU01026908">
    <property type="protein sequence ID" value="GAH68243.1"/>
    <property type="molecule type" value="Genomic_DNA"/>
</dbReference>
<comment type="caution">
    <text evidence="1">The sequence shown here is derived from an EMBL/GenBank/DDBJ whole genome shotgun (WGS) entry which is preliminary data.</text>
</comment>